<dbReference type="PRINTS" id="PR00175">
    <property type="entry name" value="NAALASMPORT"/>
</dbReference>
<sequence>METLLTRANELLWSTPMIALILALGLGLSVALALPQIRRFPDMISALVHGADSRRGLSSFQSFAVALGGRVGVGNIVGVATAIHFGGPGAVFWMWVTAFLGATVAIAESSLAQVWKREINGEYRGGPSYYIEQGLGWKWLAVLYAVGTIFATTITGPSIQSFSIADSNLAAFSIPMWVSGAVVAVLFCLVAFGGMHRLGRVTEMMVPFMAAAYILVGLAMMAVRWEDVPSMFALIFRSAFGGEALFGGMMGAVIMWGVKRAIYSSEVGTGSAAQASAAAEVSHPVKQGLAQGFSAYVDTLLVCTITALMILLTKSYSVADPSGTLLVDFMPGQNPGANYTQAAIDTVFPGFGAGFVAVAMFFFAFTTLLSFGFYAETNVSYLLKDHHWQPAAIAVARILLAVSIVLGSLRSSETAWAWADLGLGFYTWVNLIALVLLSPVVVRVFRDYDRQRKEGLDPVFDPRAIGIDNAPVWDEIGARYRAEHEDAGTGSRVERAQP</sequence>
<feature type="transmembrane region" description="Helical" evidence="9">
    <location>
        <begin position="135"/>
        <end position="154"/>
    </location>
</feature>
<evidence type="ECO:0000256" key="5">
    <source>
        <dbReference type="ARBA" id="ARBA00022692"/>
    </source>
</evidence>
<keyword evidence="8 9" id="KW-0472">Membrane</keyword>
<feature type="transmembrane region" description="Helical" evidence="9">
    <location>
        <begin position="174"/>
        <end position="192"/>
    </location>
</feature>
<dbReference type="PANTHER" id="PTHR30330">
    <property type="entry name" value="AGSS FAMILY TRANSPORTER, SODIUM-ALANINE"/>
    <property type="match status" value="1"/>
</dbReference>
<dbReference type="InterPro" id="IPR001463">
    <property type="entry name" value="Na/Ala_symport"/>
</dbReference>
<keyword evidence="7 9" id="KW-1133">Transmembrane helix</keyword>
<evidence type="ECO:0000313" key="11">
    <source>
        <dbReference type="Proteomes" id="UP000198122"/>
    </source>
</evidence>
<comment type="subcellular location">
    <subcellularLocation>
        <location evidence="1 9">Cell membrane</location>
        <topology evidence="1 9">Multi-pass membrane protein</topology>
    </subcellularLocation>
</comment>
<keyword evidence="11" id="KW-1185">Reference proteome</keyword>
<feature type="transmembrane region" description="Helical" evidence="9">
    <location>
        <begin position="387"/>
        <end position="405"/>
    </location>
</feature>
<feature type="transmembrane region" description="Helical" evidence="9">
    <location>
        <begin position="293"/>
        <end position="312"/>
    </location>
</feature>
<evidence type="ECO:0000256" key="2">
    <source>
        <dbReference type="ARBA" id="ARBA00009261"/>
    </source>
</evidence>
<protein>
    <submittedName>
        <fullName evidence="10">Alanine or glycine:cation symporter, AGCS family</fullName>
    </submittedName>
</protein>
<keyword evidence="5 9" id="KW-0812">Transmembrane</keyword>
<dbReference type="AlphaFoldDB" id="A0A212U109"/>
<accession>A0A212U109</accession>
<dbReference type="Pfam" id="PF01235">
    <property type="entry name" value="Na_Ala_symp"/>
    <property type="match status" value="1"/>
</dbReference>
<gene>
    <name evidence="10" type="ORF">SAMN05445756_1664</name>
</gene>
<evidence type="ECO:0000256" key="6">
    <source>
        <dbReference type="ARBA" id="ARBA00022847"/>
    </source>
</evidence>
<feature type="transmembrane region" description="Helical" evidence="9">
    <location>
        <begin position="425"/>
        <end position="445"/>
    </location>
</feature>
<feature type="transmembrane region" description="Helical" evidence="9">
    <location>
        <begin position="12"/>
        <end position="34"/>
    </location>
</feature>
<feature type="transmembrane region" description="Helical" evidence="9">
    <location>
        <begin position="92"/>
        <end position="115"/>
    </location>
</feature>
<dbReference type="NCBIfam" id="TIGR00835">
    <property type="entry name" value="agcS"/>
    <property type="match status" value="1"/>
</dbReference>
<dbReference type="Proteomes" id="UP000198122">
    <property type="component" value="Unassembled WGS sequence"/>
</dbReference>
<evidence type="ECO:0000256" key="8">
    <source>
        <dbReference type="ARBA" id="ARBA00023136"/>
    </source>
</evidence>
<keyword evidence="6 9" id="KW-0769">Symport</keyword>
<evidence type="ECO:0000313" key="10">
    <source>
        <dbReference type="EMBL" id="SNC71929.1"/>
    </source>
</evidence>
<dbReference type="RefSeq" id="WP_088818599.1">
    <property type="nucleotide sequence ID" value="NZ_FYEZ01000002.1"/>
</dbReference>
<evidence type="ECO:0000256" key="4">
    <source>
        <dbReference type="ARBA" id="ARBA00022475"/>
    </source>
</evidence>
<dbReference type="GO" id="GO:0005283">
    <property type="term" value="F:amino acid:sodium symporter activity"/>
    <property type="evidence" value="ECO:0007669"/>
    <property type="project" value="InterPro"/>
</dbReference>
<feature type="transmembrane region" description="Helical" evidence="9">
    <location>
        <begin position="63"/>
        <end position="86"/>
    </location>
</feature>
<name>A0A212U109_9MICO</name>
<dbReference type="EMBL" id="FYEZ01000002">
    <property type="protein sequence ID" value="SNC71929.1"/>
    <property type="molecule type" value="Genomic_DNA"/>
</dbReference>
<reference evidence="10 11" key="1">
    <citation type="submission" date="2017-06" db="EMBL/GenBank/DDBJ databases">
        <authorList>
            <person name="Kim H.J."/>
            <person name="Triplett B.A."/>
        </authorList>
    </citation>
    <scope>NUCLEOTIDE SEQUENCE [LARGE SCALE GENOMIC DNA]</scope>
    <source>
        <strain evidence="10 11">DSM 22179</strain>
    </source>
</reference>
<evidence type="ECO:0000256" key="1">
    <source>
        <dbReference type="ARBA" id="ARBA00004651"/>
    </source>
</evidence>
<proteinExistence type="inferred from homology"/>
<evidence type="ECO:0000256" key="9">
    <source>
        <dbReference type="RuleBase" id="RU363064"/>
    </source>
</evidence>
<dbReference type="FunFam" id="1.20.1740.10:FF:000004">
    <property type="entry name" value="Sodium:alanine symporter family protein"/>
    <property type="match status" value="1"/>
</dbReference>
<evidence type="ECO:0000256" key="3">
    <source>
        <dbReference type="ARBA" id="ARBA00022448"/>
    </source>
</evidence>
<feature type="transmembrane region" description="Helical" evidence="9">
    <location>
        <begin position="231"/>
        <end position="256"/>
    </location>
</feature>
<keyword evidence="4 9" id="KW-1003">Cell membrane</keyword>
<comment type="similarity">
    <text evidence="2 9">Belongs to the alanine or glycine:cation symporter (AGCS) (TC 2.A.25) family.</text>
</comment>
<dbReference type="OrthoDB" id="9806926at2"/>
<dbReference type="Gene3D" id="1.20.1740.10">
    <property type="entry name" value="Amino acid/polyamine transporter I"/>
    <property type="match status" value="1"/>
</dbReference>
<feature type="transmembrane region" description="Helical" evidence="9">
    <location>
        <begin position="351"/>
        <end position="375"/>
    </location>
</feature>
<dbReference type="PROSITE" id="PS00873">
    <property type="entry name" value="NA_ALANINE_SYMP"/>
    <property type="match status" value="1"/>
</dbReference>
<dbReference type="PANTHER" id="PTHR30330:SF7">
    <property type="entry name" value="SODIUM_PROTON-DEPENDENT ALANINE CARRIER PROTEIN YRBD-RELATED"/>
    <property type="match status" value="1"/>
</dbReference>
<dbReference type="GO" id="GO:0005886">
    <property type="term" value="C:plasma membrane"/>
    <property type="evidence" value="ECO:0007669"/>
    <property type="project" value="UniProtKB-SubCell"/>
</dbReference>
<feature type="transmembrane region" description="Helical" evidence="9">
    <location>
        <begin position="204"/>
        <end position="225"/>
    </location>
</feature>
<evidence type="ECO:0000256" key="7">
    <source>
        <dbReference type="ARBA" id="ARBA00022989"/>
    </source>
</evidence>
<keyword evidence="3 9" id="KW-0813">Transport</keyword>
<organism evidence="10 11">
    <name type="scientific">Kytococcus aerolatus</name>
    <dbReference type="NCBI Taxonomy" id="592308"/>
    <lineage>
        <taxon>Bacteria</taxon>
        <taxon>Bacillati</taxon>
        <taxon>Actinomycetota</taxon>
        <taxon>Actinomycetes</taxon>
        <taxon>Micrococcales</taxon>
        <taxon>Kytococcaceae</taxon>
        <taxon>Kytococcus</taxon>
    </lineage>
</organism>